<keyword evidence="1" id="KW-1133">Transmembrane helix</keyword>
<dbReference type="Proteomes" id="UP000652231">
    <property type="component" value="Unassembled WGS sequence"/>
</dbReference>
<dbReference type="InterPro" id="IPR019587">
    <property type="entry name" value="Polyketide_cyclase/dehydratase"/>
</dbReference>
<dbReference type="Pfam" id="PF06445">
    <property type="entry name" value="GyrI-like"/>
    <property type="match status" value="1"/>
</dbReference>
<dbReference type="InterPro" id="IPR029442">
    <property type="entry name" value="GyrI-like"/>
</dbReference>
<dbReference type="SMART" id="SM00871">
    <property type="entry name" value="AraC_E_bind"/>
    <property type="match status" value="1"/>
</dbReference>
<organism evidence="3 4">
    <name type="scientific">Planktosalinus lacus</name>
    <dbReference type="NCBI Taxonomy" id="1526573"/>
    <lineage>
        <taxon>Bacteria</taxon>
        <taxon>Pseudomonadati</taxon>
        <taxon>Bacteroidota</taxon>
        <taxon>Flavobacteriia</taxon>
        <taxon>Flavobacteriales</taxon>
        <taxon>Flavobacteriaceae</taxon>
        <taxon>Planktosalinus</taxon>
    </lineage>
</organism>
<name>A0A8J2VAJ0_9FLAO</name>
<dbReference type="AlphaFoldDB" id="A0A8J2VAJ0"/>
<reference evidence="3" key="2">
    <citation type="submission" date="2020-09" db="EMBL/GenBank/DDBJ databases">
        <authorList>
            <person name="Sun Q."/>
            <person name="Zhou Y."/>
        </authorList>
    </citation>
    <scope>NUCLEOTIDE SEQUENCE</scope>
    <source>
        <strain evidence="3">CGMCC 1.12924</strain>
    </source>
</reference>
<feature type="domain" description="AraC effector-binding" evidence="2">
    <location>
        <begin position="183"/>
        <end position="344"/>
    </location>
</feature>
<dbReference type="SUPFAM" id="SSF55961">
    <property type="entry name" value="Bet v1-like"/>
    <property type="match status" value="1"/>
</dbReference>
<evidence type="ECO:0000313" key="3">
    <source>
        <dbReference type="EMBL" id="GGD91806.1"/>
    </source>
</evidence>
<feature type="transmembrane region" description="Helical" evidence="1">
    <location>
        <begin position="6"/>
        <end position="24"/>
    </location>
</feature>
<keyword evidence="1" id="KW-0812">Transmembrane</keyword>
<keyword evidence="4" id="KW-1185">Reference proteome</keyword>
<dbReference type="Pfam" id="PF10604">
    <property type="entry name" value="Polyketide_cyc2"/>
    <property type="match status" value="1"/>
</dbReference>
<comment type="caution">
    <text evidence="3">The sequence shown here is derived from an EMBL/GenBank/DDBJ whole genome shotgun (WGS) entry which is preliminary data.</text>
</comment>
<dbReference type="CDD" id="cd07818">
    <property type="entry name" value="SRPBCC_1"/>
    <property type="match status" value="1"/>
</dbReference>
<keyword evidence="1" id="KW-0472">Membrane</keyword>
<accession>A0A8J2VAJ0</accession>
<dbReference type="InterPro" id="IPR023393">
    <property type="entry name" value="START-like_dom_sf"/>
</dbReference>
<evidence type="ECO:0000259" key="2">
    <source>
        <dbReference type="SMART" id="SM00871"/>
    </source>
</evidence>
<dbReference type="InterPro" id="IPR010499">
    <property type="entry name" value="AraC_E-bd"/>
</dbReference>
<proteinExistence type="predicted"/>
<reference evidence="3" key="1">
    <citation type="journal article" date="2014" name="Int. J. Syst. Evol. Microbiol.">
        <title>Complete genome sequence of Corynebacterium casei LMG S-19264T (=DSM 44701T), isolated from a smear-ripened cheese.</title>
        <authorList>
            <consortium name="US DOE Joint Genome Institute (JGI-PGF)"/>
            <person name="Walter F."/>
            <person name="Albersmeier A."/>
            <person name="Kalinowski J."/>
            <person name="Ruckert C."/>
        </authorList>
    </citation>
    <scope>NUCLEOTIDE SEQUENCE</scope>
    <source>
        <strain evidence="3">CGMCC 1.12924</strain>
    </source>
</reference>
<gene>
    <name evidence="3" type="ORF">GCM10011312_14520</name>
</gene>
<evidence type="ECO:0000313" key="4">
    <source>
        <dbReference type="Proteomes" id="UP000652231"/>
    </source>
</evidence>
<dbReference type="SUPFAM" id="SSF55136">
    <property type="entry name" value="Probable bacterial effector-binding domain"/>
    <property type="match status" value="1"/>
</dbReference>
<dbReference type="InterPro" id="IPR011256">
    <property type="entry name" value="Reg_factor_effector_dom_sf"/>
</dbReference>
<dbReference type="RefSeq" id="WP_188441063.1">
    <property type="nucleotide sequence ID" value="NZ_BMGK01000005.1"/>
</dbReference>
<protein>
    <submittedName>
        <fullName evidence="3">Transcriptional regulator</fullName>
    </submittedName>
</protein>
<dbReference type="EMBL" id="BMGK01000005">
    <property type="protein sequence ID" value="GGD91806.1"/>
    <property type="molecule type" value="Genomic_DNA"/>
</dbReference>
<dbReference type="Gene3D" id="3.20.80.10">
    <property type="entry name" value="Regulatory factor, effector binding domain"/>
    <property type="match status" value="1"/>
</dbReference>
<dbReference type="Gene3D" id="3.30.530.20">
    <property type="match status" value="1"/>
</dbReference>
<evidence type="ECO:0000256" key="1">
    <source>
        <dbReference type="SAM" id="Phobius"/>
    </source>
</evidence>
<sequence length="353" mass="39980">MKFFKYLFFLLLIVFIGTALYFGTQDGKFSVKEQIEIDAPVQVVFNEVSDFKNWEHWGSWMKDESLKIHYPENTKGEGSFYSWESEKEGKGAMQTITSNPYDSLTQKIIFNGSLEDEGHQVLWSFDPDVTGKKTNLRWSMNGELSLIEKVYMAVKKIDIEASISEMYQESLQNLDSVLQVKMNEYSIEVIGLTQHSGGFYLYNSTASKQTEVSAKAAPMISQLKSFMNENNIPIDGSPFVAYLSWDEMNNSTIFSVGIPTPDRVILPDNSPAITGYLPSISAVKVTLSGKLTYLDEAYEAAEKYLNDSGLNKDENLSIIEVYAKNLPEEPNPAKWKTDIYIPVEQENIETIDL</sequence>